<evidence type="ECO:0000256" key="11">
    <source>
        <dbReference type="SAM" id="Phobius"/>
    </source>
</evidence>
<feature type="compositionally biased region" description="Basic residues" evidence="10">
    <location>
        <begin position="30"/>
        <end position="41"/>
    </location>
</feature>
<keyword evidence="5" id="KW-0547">Nucleotide-binding</keyword>
<feature type="transmembrane region" description="Helical" evidence="11">
    <location>
        <begin position="768"/>
        <end position="786"/>
    </location>
</feature>
<dbReference type="InterPro" id="IPR009003">
    <property type="entry name" value="Peptidase_S1_PA"/>
</dbReference>
<evidence type="ECO:0000256" key="7">
    <source>
        <dbReference type="ARBA" id="ARBA00022807"/>
    </source>
</evidence>
<evidence type="ECO:0000259" key="13">
    <source>
        <dbReference type="PROSITE" id="PS51218"/>
    </source>
</evidence>
<reference evidence="14" key="1">
    <citation type="journal article" date="2024" name="Vet Sci">
        <title>Meta-Transcriptomic Analysis Reveals Novel RNA Viruses in Polychaetes Perinereis.</title>
        <authorList>
            <person name="Luo J."/>
            <person name="Zhang F."/>
            <person name="Zhou C."/>
            <person name="Meng F."/>
            <person name="Wang G."/>
            <person name="Qiu L."/>
            <person name="Shi W."/>
            <person name="Huang J."/>
            <person name="Dong X."/>
        </authorList>
    </citation>
    <scope>NUCLEOTIDE SEQUENCE</scope>
    <source>
        <strain evidence="14">S2</strain>
        <strain evidence="15">S3</strain>
    </source>
</reference>
<dbReference type="InterPro" id="IPR001205">
    <property type="entry name" value="RNA-dir_pol_C"/>
</dbReference>
<evidence type="ECO:0000256" key="3">
    <source>
        <dbReference type="ARBA" id="ARBA00022679"/>
    </source>
</evidence>
<keyword evidence="3" id="KW-0808">Transferase</keyword>
<keyword evidence="8" id="KW-0067">ATP-binding</keyword>
<dbReference type="Gene3D" id="2.40.10.10">
    <property type="entry name" value="Trypsin-like serine proteases"/>
    <property type="match status" value="1"/>
</dbReference>
<keyword evidence="6" id="KW-0378">Hydrolase</keyword>
<evidence type="ECO:0000256" key="8">
    <source>
        <dbReference type="ARBA" id="ARBA00022840"/>
    </source>
</evidence>
<dbReference type="InterPro" id="IPR043128">
    <property type="entry name" value="Rev_trsase/Diguanyl_cyclase"/>
</dbReference>
<dbReference type="InterPro" id="IPR007094">
    <property type="entry name" value="RNA-dir_pol_PSvirus"/>
</dbReference>
<dbReference type="InterPro" id="IPR043504">
    <property type="entry name" value="Peptidase_S1_PA_chymotrypsin"/>
</dbReference>
<keyword evidence="1 14" id="KW-0696">RNA-directed RNA polymerase</keyword>
<feature type="transmembrane region" description="Helical" evidence="11">
    <location>
        <begin position="876"/>
        <end position="894"/>
    </location>
</feature>
<keyword evidence="4" id="KW-0548">Nucleotidyltransferase</keyword>
<feature type="transmembrane region" description="Helical" evidence="11">
    <location>
        <begin position="807"/>
        <end position="826"/>
    </location>
</feature>
<keyword evidence="11" id="KW-0472">Membrane</keyword>
<dbReference type="PROSITE" id="PS51218">
    <property type="entry name" value="SF3_HELICASE_2"/>
    <property type="match status" value="1"/>
</dbReference>
<evidence type="ECO:0000256" key="5">
    <source>
        <dbReference type="ARBA" id="ARBA00022741"/>
    </source>
</evidence>
<proteinExistence type="predicted"/>
<feature type="domain" description="RdRp catalytic" evidence="12">
    <location>
        <begin position="1432"/>
        <end position="1564"/>
    </location>
</feature>
<feature type="region of interest" description="Disordered" evidence="10">
    <location>
        <begin position="681"/>
        <end position="704"/>
    </location>
</feature>
<evidence type="ECO:0000313" key="15">
    <source>
        <dbReference type="EMBL" id="XDE70240.1"/>
    </source>
</evidence>
<dbReference type="SUPFAM" id="SSF50494">
    <property type="entry name" value="Trypsin-like serine proteases"/>
    <property type="match status" value="1"/>
</dbReference>
<dbReference type="SUPFAM" id="SSF56672">
    <property type="entry name" value="DNA/RNA polymerases"/>
    <property type="match status" value="1"/>
</dbReference>
<evidence type="ECO:0000256" key="1">
    <source>
        <dbReference type="ARBA" id="ARBA00022484"/>
    </source>
</evidence>
<dbReference type="Gene3D" id="3.30.70.270">
    <property type="match status" value="1"/>
</dbReference>
<dbReference type="GO" id="GO:0005524">
    <property type="term" value="F:ATP binding"/>
    <property type="evidence" value="ECO:0007669"/>
    <property type="project" value="UniProtKB-KW"/>
</dbReference>
<dbReference type="CDD" id="cd23195">
    <property type="entry name" value="Marnaviridae_RdRp"/>
    <property type="match status" value="1"/>
</dbReference>
<evidence type="ECO:0000256" key="10">
    <source>
        <dbReference type="SAM" id="MobiDB-lite"/>
    </source>
</evidence>
<evidence type="ECO:0000256" key="9">
    <source>
        <dbReference type="ARBA" id="ARBA00022953"/>
    </source>
</evidence>
<dbReference type="Pfam" id="PF00680">
    <property type="entry name" value="RdRP_1"/>
    <property type="match status" value="1"/>
</dbReference>
<dbReference type="GO" id="GO:0003724">
    <property type="term" value="F:RNA helicase activity"/>
    <property type="evidence" value="ECO:0007669"/>
    <property type="project" value="InterPro"/>
</dbReference>
<name>A0AB39A3B8_9VIRU</name>
<reference evidence="14" key="2">
    <citation type="submission" date="2024-03" db="EMBL/GenBank/DDBJ databases">
        <authorList>
            <person name="Luo J."/>
            <person name="Dong X."/>
            <person name="Zhang F."/>
            <person name="Zhou C."/>
            <person name="Meng F."/>
            <person name="Wang G."/>
            <person name="Qiu L."/>
            <person name="Shi W."/>
        </authorList>
    </citation>
    <scope>NUCLEOTIDE SEQUENCE</scope>
    <source>
        <strain evidence="14">S2</strain>
        <strain evidence="15">S3</strain>
    </source>
</reference>
<accession>A0AB39A3B8</accession>
<dbReference type="GO" id="GO:0006351">
    <property type="term" value="P:DNA-templated transcription"/>
    <property type="evidence" value="ECO:0007669"/>
    <property type="project" value="InterPro"/>
</dbReference>
<dbReference type="GO" id="GO:0003723">
    <property type="term" value="F:RNA binding"/>
    <property type="evidence" value="ECO:0007669"/>
    <property type="project" value="InterPro"/>
</dbReference>
<sequence>MNQNVGAHVNAQFMPQGGEYRTTKDYANRAHAKRVNSRRTKREKELRRQSKVPVKPDRTPRGSGKNFDCQSGDEFEDSIQFEVAKTISLGAHECVCFSGDIFYDADQYDLNHQAGDDEEPVVDLEQSRLKLIGAVSDFVLELGSYARVSTSDQLIAEVEGMVALLLTVQGCTDYTSTTSALFLYVRKFFDRSVSSQIMEYVSTLFEPMEIQSGDEDGKVTDPEWLNLVRNVRTNWALCKGNRFFDHFSKLLGLMVTLGLCKASDVTFSIKEYKLFEPDVKMVHGSAIDIADAALGTVTFFVESMYASFKKGSLKPFLLGDQAAVEMDEEFANVVMWWDYVKTGNLMRVLGKSEEEFDSRLEELTSRLRNLMSGKPSFEKKLIEDKFMKLLRIKNDYITMKISSGVRKAPFTIELCGESSQGKTTCGDQLVDALLASANLPLGKEYRGTLNMGDDYMSGWLTHMLVMNIDDVSNEKSNFVQKPPTRAIIDICNNQPYYANMAELEKKGKVFVEPSIVVANTNVKNLDAAIYSNCPYSVQRRMHAVITVKAKEEFQFIIDGRPQGIDSSKIRAKFGTTKPLFDDIWVLTVEKAIQPERLSTVASYKVVEWNGKPLEKVSMRTVMQYLIEKFAEHRLDQEDILSRMKERSTDIALCNHGGCKQIRGYCDLHDHLPVCEVAAEEVTDDDEQSSADSDSEEQFADADTEIPVDSTKDECRIFDKQFGYDLTDTALWAGGIVGQRIKQDFAHHKSAFEGYSSLALIASARLFSWYWDWILVIPTPWLDYPIFQGVAMFLDRRRIMRSYIMRTILLWIVIVGLLVLSCLIEFYELRIFTQLFLVFLGIAFQKAMVRIVKYYYRKQLLKRNTLGPIMQEWRNTHVSTLCKAAGIVGALYAMSKLYKRWRDMQGQGSLEPTTEEEIKQRDSEVNPWTQVVTRSLPMSLKSKTISPERLIDLVKKNLVYGTVCVGKKTLRANGLFVKSNVVVVPDHYFECDNLAVTFRKENPDSAGGKFATRLCKDASYLIPNTDLRICYSPTGGSFKDITPWFPVGKLSMHQFTLLYRHKDGTMTHAQGVADIKKTTNGTCIFEGGTYKTLSIDTFKGLCGATLVSHGNGSCITGIHLGGYSGSPEGCFGTIQQEHLNAAYEHLKATEGVLLTSTAESFEKQVMGVNIVTGGELHPKSPINYMPHNSQVQYFGTCVGHVTSHSDVKVTKISEHVMDVLNSPNVWGPPKMKPEWFGWQKCLHNLSIPAVPYEHNLLTLCVRDYKEDLLPVFRSPLWNGAKPLTDHENLCGIPGKKFMDALKLDTSIGYPLTGTKRRFVTELEPTLDKPNNRELDPEIMNEINRCLECWKKGERAYTIAKACKKDEVLPTKKEKCRIFYGNPVALTWAIRKYFLPILRVLQMNPLKSECAVGINCHGPEWQQLYDYVLKHGKDNIIGGDYGQYDQRIPSQLIIAAMRILIDFARECDYTEEDLNTMEAIAGELAFPLIAFNGDLIGLIEGTHISGNSLTVIINGICGSLNLRACFYTHYPSETFENRKPFRKYVNAMTYGDDNIGSASSEVPLFTIKAISEFLGEYGQIYTMPDKESELLDYLPFEQFEFLKRKSVYHPALGVHTGALIEKSIHKMLHCYIRPKGSPLTEEMACAQNIDTALTEWFNHGEQVYEDRRLKMQEIAERAKITHLCTTLERTYGERVEDWNEKYSTTS</sequence>
<keyword evidence="2" id="KW-0645">Protease</keyword>
<feature type="domain" description="SF3 helicase" evidence="13">
    <location>
        <begin position="390"/>
        <end position="562"/>
    </location>
</feature>
<dbReference type="GO" id="GO:0008234">
    <property type="term" value="F:cysteine-type peptidase activity"/>
    <property type="evidence" value="ECO:0007669"/>
    <property type="project" value="UniProtKB-KW"/>
</dbReference>
<dbReference type="PROSITE" id="PS50507">
    <property type="entry name" value="RDRP_SSRNA_POS"/>
    <property type="match status" value="1"/>
</dbReference>
<dbReference type="GO" id="GO:0003968">
    <property type="term" value="F:RNA-directed RNA polymerase activity"/>
    <property type="evidence" value="ECO:0007669"/>
    <property type="project" value="UniProtKB-KW"/>
</dbReference>
<evidence type="ECO:0000259" key="12">
    <source>
        <dbReference type="PROSITE" id="PS50507"/>
    </source>
</evidence>
<dbReference type="InterPro" id="IPR043502">
    <property type="entry name" value="DNA/RNA_pol_sf"/>
</dbReference>
<keyword evidence="9" id="KW-0693">Viral RNA replication</keyword>
<keyword evidence="11" id="KW-1133">Transmembrane helix</keyword>
<evidence type="ECO:0000313" key="14">
    <source>
        <dbReference type="EMBL" id="XDE70239.1"/>
    </source>
</evidence>
<evidence type="ECO:0000256" key="2">
    <source>
        <dbReference type="ARBA" id="ARBA00022670"/>
    </source>
</evidence>
<dbReference type="Pfam" id="PF00910">
    <property type="entry name" value="RNA_helicase"/>
    <property type="match status" value="1"/>
</dbReference>
<dbReference type="InterPro" id="IPR000605">
    <property type="entry name" value="Helicase_SF3_ssDNA/RNA_vir"/>
</dbReference>
<dbReference type="GO" id="GO:0006508">
    <property type="term" value="P:proteolysis"/>
    <property type="evidence" value="ECO:0007669"/>
    <property type="project" value="UniProtKB-KW"/>
</dbReference>
<feature type="compositionally biased region" description="Basic and acidic residues" evidence="10">
    <location>
        <begin position="42"/>
        <end position="60"/>
    </location>
</feature>
<dbReference type="EMBL" id="PP479897">
    <property type="protein sequence ID" value="XDE70239.1"/>
    <property type="molecule type" value="Genomic_RNA"/>
</dbReference>
<feature type="transmembrane region" description="Helical" evidence="11">
    <location>
        <begin position="832"/>
        <end position="855"/>
    </location>
</feature>
<evidence type="ECO:0000256" key="6">
    <source>
        <dbReference type="ARBA" id="ARBA00022801"/>
    </source>
</evidence>
<feature type="region of interest" description="Disordered" evidence="10">
    <location>
        <begin position="1"/>
        <end position="69"/>
    </location>
</feature>
<dbReference type="InterPro" id="IPR014759">
    <property type="entry name" value="Helicase_SF3_ssRNA_vir"/>
</dbReference>
<organism evidence="14">
    <name type="scientific">Perinereis wilsoni marma-like virus 7</name>
    <dbReference type="NCBI Taxonomy" id="3237982"/>
    <lineage>
        <taxon>Viruses</taxon>
        <taxon>Riboviria</taxon>
        <taxon>Orthornavirae</taxon>
        <taxon>Pisuviricota</taxon>
        <taxon>Pisoniviricetes</taxon>
        <taxon>Picornavirales</taxon>
        <taxon>Marnaviridae</taxon>
    </lineage>
</organism>
<evidence type="ECO:0000256" key="4">
    <source>
        <dbReference type="ARBA" id="ARBA00022695"/>
    </source>
</evidence>
<keyword evidence="11" id="KW-0812">Transmembrane</keyword>
<keyword evidence="7" id="KW-0788">Thiol protease</keyword>
<protein>
    <submittedName>
        <fullName evidence="14">RNA-dependent RNA polymerase</fullName>
    </submittedName>
</protein>
<dbReference type="GO" id="GO:0039694">
    <property type="term" value="P:viral RNA genome replication"/>
    <property type="evidence" value="ECO:0007669"/>
    <property type="project" value="InterPro"/>
</dbReference>
<dbReference type="EMBL" id="PP479898">
    <property type="protein sequence ID" value="XDE70240.1"/>
    <property type="molecule type" value="Genomic_RNA"/>
</dbReference>